<evidence type="ECO:0008006" key="3">
    <source>
        <dbReference type="Google" id="ProtNLM"/>
    </source>
</evidence>
<keyword evidence="1" id="KW-0812">Transmembrane</keyword>
<dbReference type="Pfam" id="PF08592">
    <property type="entry name" value="Anthrone_oxy"/>
    <property type="match status" value="1"/>
</dbReference>
<feature type="transmembrane region" description="Helical" evidence="1">
    <location>
        <begin position="83"/>
        <end position="103"/>
    </location>
</feature>
<keyword evidence="1" id="KW-0472">Membrane</keyword>
<protein>
    <recommendedName>
        <fullName evidence="3">DUF1772 domain-containing protein</fullName>
    </recommendedName>
</protein>
<evidence type="ECO:0000313" key="2">
    <source>
        <dbReference type="EMBL" id="CAA9235110.1"/>
    </source>
</evidence>
<gene>
    <name evidence="2" type="ORF">AVDCRST_MAG77-1223</name>
</gene>
<name>A0A6J4HW68_9CHLR</name>
<keyword evidence="1" id="KW-1133">Transmembrane helix</keyword>
<sequence>MKVVRFVNLLLAGVLVGNEFGGWVAVHPALATLPIREHVAAERAVTKRYKAIMPYVMTATIASGLLVLGRLARRRSTGQRWQLAGTSCFGAMLAVTLLGNMPINHRILAAVPEALPADWYALRARWDRLHTVRNVLNVTGFGCLILSTLAGDAAGDTAAATRP</sequence>
<feature type="transmembrane region" description="Helical" evidence="1">
    <location>
        <begin position="52"/>
        <end position="71"/>
    </location>
</feature>
<organism evidence="2">
    <name type="scientific">uncultured Chloroflexota bacterium</name>
    <dbReference type="NCBI Taxonomy" id="166587"/>
    <lineage>
        <taxon>Bacteria</taxon>
        <taxon>Bacillati</taxon>
        <taxon>Chloroflexota</taxon>
        <taxon>environmental samples</taxon>
    </lineage>
</organism>
<evidence type="ECO:0000256" key="1">
    <source>
        <dbReference type="SAM" id="Phobius"/>
    </source>
</evidence>
<dbReference type="AlphaFoldDB" id="A0A6J4HW68"/>
<dbReference type="EMBL" id="CADCTC010000077">
    <property type="protein sequence ID" value="CAA9235110.1"/>
    <property type="molecule type" value="Genomic_DNA"/>
</dbReference>
<dbReference type="InterPro" id="IPR013901">
    <property type="entry name" value="Anthrone_oxy"/>
</dbReference>
<reference evidence="2" key="1">
    <citation type="submission" date="2020-02" db="EMBL/GenBank/DDBJ databases">
        <authorList>
            <person name="Meier V. D."/>
        </authorList>
    </citation>
    <scope>NUCLEOTIDE SEQUENCE</scope>
    <source>
        <strain evidence="2">AVDCRST_MAG77</strain>
    </source>
</reference>
<accession>A0A6J4HW68</accession>
<proteinExistence type="predicted"/>